<dbReference type="InParanoid" id="A0A1V9X773"/>
<feature type="non-terminal residue" evidence="1">
    <location>
        <position position="88"/>
    </location>
</feature>
<proteinExistence type="predicted"/>
<dbReference type="Proteomes" id="UP000192247">
    <property type="component" value="Unassembled WGS sequence"/>
</dbReference>
<evidence type="ECO:0000313" key="2">
    <source>
        <dbReference type="Proteomes" id="UP000192247"/>
    </source>
</evidence>
<keyword evidence="2" id="KW-1185">Reference proteome</keyword>
<gene>
    <name evidence="1" type="ORF">BIW11_12401</name>
</gene>
<dbReference type="EMBL" id="MNPL01021819">
    <property type="protein sequence ID" value="OQR69213.1"/>
    <property type="molecule type" value="Genomic_DNA"/>
</dbReference>
<organism evidence="1 2">
    <name type="scientific">Tropilaelaps mercedesae</name>
    <dbReference type="NCBI Taxonomy" id="418985"/>
    <lineage>
        <taxon>Eukaryota</taxon>
        <taxon>Metazoa</taxon>
        <taxon>Ecdysozoa</taxon>
        <taxon>Arthropoda</taxon>
        <taxon>Chelicerata</taxon>
        <taxon>Arachnida</taxon>
        <taxon>Acari</taxon>
        <taxon>Parasitiformes</taxon>
        <taxon>Mesostigmata</taxon>
        <taxon>Gamasina</taxon>
        <taxon>Dermanyssoidea</taxon>
        <taxon>Laelapidae</taxon>
        <taxon>Tropilaelaps</taxon>
    </lineage>
</organism>
<name>A0A1V9X773_9ACAR</name>
<accession>A0A1V9X773</accession>
<reference evidence="1 2" key="1">
    <citation type="journal article" date="2017" name="Gigascience">
        <title>Draft genome of the honey bee ectoparasitic mite, Tropilaelaps mercedesae, is shaped by the parasitic life history.</title>
        <authorList>
            <person name="Dong X."/>
            <person name="Armstrong S.D."/>
            <person name="Xia D."/>
            <person name="Makepeace B.L."/>
            <person name="Darby A.C."/>
            <person name="Kadowaki T."/>
        </authorList>
    </citation>
    <scope>NUCLEOTIDE SEQUENCE [LARGE SCALE GENOMIC DNA]</scope>
    <source>
        <strain evidence="1">Wuxi-XJTLU</strain>
    </source>
</reference>
<evidence type="ECO:0000313" key="1">
    <source>
        <dbReference type="EMBL" id="OQR69213.1"/>
    </source>
</evidence>
<sequence length="88" mass="10514">MQCPKKYQRQVSQEAKWERTVRVEAFQVANGVVRVVQRRIQLPRTTAWPVKHRTRSIQNRHFSLLRRYSRSEYPRAIHLGLPPSADDF</sequence>
<comment type="caution">
    <text evidence="1">The sequence shown here is derived from an EMBL/GenBank/DDBJ whole genome shotgun (WGS) entry which is preliminary data.</text>
</comment>
<protein>
    <submittedName>
        <fullName evidence="1">Uncharacterized protein</fullName>
    </submittedName>
</protein>
<dbReference type="AlphaFoldDB" id="A0A1V9X773"/>